<proteinExistence type="predicted"/>
<dbReference type="RefSeq" id="WP_279523927.1">
    <property type="nucleotide sequence ID" value="NZ_JARVII010000005.1"/>
</dbReference>
<gene>
    <name evidence="2" type="ORF">QB898_04235</name>
</gene>
<dbReference type="Proteomes" id="UP001237156">
    <property type="component" value="Unassembled WGS sequence"/>
</dbReference>
<reference evidence="2 3" key="1">
    <citation type="submission" date="2023-04" db="EMBL/GenBank/DDBJ databases">
        <title>Ottowia paracancer sp. nov., isolated from human stomach.</title>
        <authorList>
            <person name="Song Y."/>
        </authorList>
    </citation>
    <scope>NUCLEOTIDE SEQUENCE [LARGE SCALE GENOMIC DNA]</scope>
    <source>
        <strain evidence="2 3">10c7w1</strain>
    </source>
</reference>
<protein>
    <recommendedName>
        <fullName evidence="4">Transmembrane protein</fullName>
    </recommendedName>
</protein>
<evidence type="ECO:0008006" key="4">
    <source>
        <dbReference type="Google" id="ProtNLM"/>
    </source>
</evidence>
<feature type="transmembrane region" description="Helical" evidence="1">
    <location>
        <begin position="91"/>
        <end position="111"/>
    </location>
</feature>
<keyword evidence="3" id="KW-1185">Reference proteome</keyword>
<keyword evidence="1" id="KW-0812">Transmembrane</keyword>
<evidence type="ECO:0000313" key="2">
    <source>
        <dbReference type="EMBL" id="MDG9698935.1"/>
    </source>
</evidence>
<organism evidence="2 3">
    <name type="scientific">Ottowia cancrivicina</name>
    <dbReference type="NCBI Taxonomy" id="3040346"/>
    <lineage>
        <taxon>Bacteria</taxon>
        <taxon>Pseudomonadati</taxon>
        <taxon>Pseudomonadota</taxon>
        <taxon>Betaproteobacteria</taxon>
        <taxon>Burkholderiales</taxon>
        <taxon>Comamonadaceae</taxon>
        <taxon>Ottowia</taxon>
    </lineage>
</organism>
<sequence>MLQGPRPFTLKRSKNHSPLLRVVRQRLPNDRAGGSAHGYAQLARQAQQQGVDQHGGLHAAFGIASRFFSGCKNAVSGGLWHSNSLMNSKKVMRVSICAVFSLCVVCLLLAAKLATGFESPAANHRQTRRQMKMIRRFLQAPGRARAQTFPLLQLDSMEEKHHARTCHSGSVFAFVLRGGAGLACCVCCGCGGASGRGRV</sequence>
<name>A0AAW6RN85_9BURK</name>
<dbReference type="AlphaFoldDB" id="A0AAW6RN85"/>
<accession>A0AAW6RN85</accession>
<keyword evidence="1" id="KW-1133">Transmembrane helix</keyword>
<comment type="caution">
    <text evidence="2">The sequence shown here is derived from an EMBL/GenBank/DDBJ whole genome shotgun (WGS) entry which is preliminary data.</text>
</comment>
<evidence type="ECO:0000256" key="1">
    <source>
        <dbReference type="SAM" id="Phobius"/>
    </source>
</evidence>
<evidence type="ECO:0000313" key="3">
    <source>
        <dbReference type="Proteomes" id="UP001237156"/>
    </source>
</evidence>
<dbReference type="EMBL" id="JARVII010000005">
    <property type="protein sequence ID" value="MDG9698935.1"/>
    <property type="molecule type" value="Genomic_DNA"/>
</dbReference>
<keyword evidence="1" id="KW-0472">Membrane</keyword>